<dbReference type="EMBL" id="JAQNZF010000006">
    <property type="protein sequence ID" value="MDC2741851.1"/>
    <property type="molecule type" value="Genomic_DNA"/>
</dbReference>
<feature type="domain" description="4-O-methyl-glucuronoyl methylesterase-like" evidence="4">
    <location>
        <begin position="248"/>
        <end position="397"/>
    </location>
</feature>
<name>A0AAW6HBY5_BACOV</name>
<keyword evidence="2" id="KW-0732">Signal</keyword>
<protein>
    <submittedName>
        <fullName evidence="5">Acetylxylan esterase</fullName>
    </submittedName>
</protein>
<comment type="caution">
    <text evidence="5">The sequence shown here is derived from an EMBL/GenBank/DDBJ whole genome shotgun (WGS) entry which is preliminary data.</text>
</comment>
<evidence type="ECO:0000256" key="2">
    <source>
        <dbReference type="ARBA" id="ARBA00022729"/>
    </source>
</evidence>
<dbReference type="GO" id="GO:0052689">
    <property type="term" value="F:carboxylic ester hydrolase activity"/>
    <property type="evidence" value="ECO:0007669"/>
    <property type="project" value="UniProtKB-KW"/>
</dbReference>
<dbReference type="SUPFAM" id="SSF53474">
    <property type="entry name" value="alpha/beta-Hydrolases"/>
    <property type="match status" value="1"/>
</dbReference>
<evidence type="ECO:0000259" key="4">
    <source>
        <dbReference type="Pfam" id="PF22244"/>
    </source>
</evidence>
<evidence type="ECO:0000256" key="1">
    <source>
        <dbReference type="ARBA" id="ARBA00022487"/>
    </source>
</evidence>
<dbReference type="Proteomes" id="UP001219389">
    <property type="component" value="Unassembled WGS sequence"/>
</dbReference>
<evidence type="ECO:0000313" key="6">
    <source>
        <dbReference type="Proteomes" id="UP001219389"/>
    </source>
</evidence>
<dbReference type="Gene3D" id="3.40.50.1820">
    <property type="entry name" value="alpha/beta hydrolase"/>
    <property type="match status" value="1"/>
</dbReference>
<dbReference type="AlphaFoldDB" id="A0AAW6HBY5"/>
<keyword evidence="3" id="KW-0378">Hydrolase</keyword>
<keyword evidence="1" id="KW-0719">Serine esterase</keyword>
<sequence length="446" mass="50918">MRQNSFRFVCLLFGLSFLGGEMKAQQKSAHETGLRSKSTSELAELEQVITKVNYDESKVPVYTLPDVLTLTNGRKVTTKKEWVEKRRPELLRLFETQIYGKAPVRSKDLHFRLLNEDREALGGLATRKEVAVYLTKDEKHYLTVLMYLPNRRKGTVPMFFGINFKGNHAIHPDEGITFPSEERMIAYGRKRMFPRGSAASRWPVEMLMEHGYGLATFYRGDIDPDFDDGFQNGVHPLYYKKGQTRPAEDEWGTLAAWAWGMSCAMDYFETDKDIDAKRIAIFGHSRLGKTTLWAGAIDPRFALVISNDSGCGGAALSRRKFGETVRAVNCQFTHWFCRNFWQYNDKEDTLPVDQHELIALMAPRPVYIASAEEDRWADPKGEFLSGVYASPVYELFGLPGLPVKEMPAVNQPVLSGTIGYHIRSGKHDINLYDWTQFVKFADKHLK</sequence>
<dbReference type="InterPro" id="IPR029058">
    <property type="entry name" value="AB_hydrolase_fold"/>
</dbReference>
<proteinExistence type="predicted"/>
<evidence type="ECO:0000313" key="5">
    <source>
        <dbReference type="EMBL" id="MDC2741851.1"/>
    </source>
</evidence>
<evidence type="ECO:0000256" key="3">
    <source>
        <dbReference type="ARBA" id="ARBA00022801"/>
    </source>
</evidence>
<dbReference type="InterPro" id="IPR054579">
    <property type="entry name" value="GCE-like_dom"/>
</dbReference>
<organism evidence="5 6">
    <name type="scientific">Bacteroides ovatus</name>
    <dbReference type="NCBI Taxonomy" id="28116"/>
    <lineage>
        <taxon>Bacteria</taxon>
        <taxon>Pseudomonadati</taxon>
        <taxon>Bacteroidota</taxon>
        <taxon>Bacteroidia</taxon>
        <taxon>Bacteroidales</taxon>
        <taxon>Bacteroidaceae</taxon>
        <taxon>Bacteroides</taxon>
    </lineage>
</organism>
<accession>A0AAW6HBY5</accession>
<dbReference type="Pfam" id="PF22244">
    <property type="entry name" value="GCE_fung"/>
    <property type="match status" value="1"/>
</dbReference>
<gene>
    <name evidence="5" type="ORF">PO382_06400</name>
</gene>
<reference evidence="5" key="1">
    <citation type="submission" date="2022-10" db="EMBL/GenBank/DDBJ databases">
        <title>Human gut microbiome strain richness.</title>
        <authorList>
            <person name="Chen-Liaw A."/>
        </authorList>
    </citation>
    <scope>NUCLEOTIDE SEQUENCE</scope>
    <source>
        <strain evidence="5">BSD2780120875st1_E1_BSD2780120875_150330</strain>
    </source>
</reference>